<name>H8KXZ4_SOLCM</name>
<dbReference type="InterPro" id="IPR012394">
    <property type="entry name" value="Aldehyde_DH_NAD(P)"/>
</dbReference>
<dbReference type="OrthoDB" id="781568at2"/>
<evidence type="ECO:0000256" key="1">
    <source>
        <dbReference type="ARBA" id="ARBA00009986"/>
    </source>
</evidence>
<dbReference type="PANTHER" id="PTHR43570:SF16">
    <property type="entry name" value="ALDEHYDE DEHYDROGENASE TYPE III, ISOFORM Q"/>
    <property type="match status" value="1"/>
</dbReference>
<dbReference type="EMBL" id="CP003349">
    <property type="protein sequence ID" value="AFD05670.1"/>
    <property type="molecule type" value="Genomic_DNA"/>
</dbReference>
<feature type="active site" evidence="5 6">
    <location>
        <position position="218"/>
    </location>
</feature>
<organism evidence="10 11">
    <name type="scientific">Solitalea canadensis (strain ATCC 29591 / DSM 3403 / JCM 21819 / LMG 8368 / NBRC 15130 / NCIMB 12057 / USAM 9D)</name>
    <name type="common">Flexibacter canadensis</name>
    <dbReference type="NCBI Taxonomy" id="929556"/>
    <lineage>
        <taxon>Bacteria</taxon>
        <taxon>Pseudomonadati</taxon>
        <taxon>Bacteroidota</taxon>
        <taxon>Sphingobacteriia</taxon>
        <taxon>Sphingobacteriales</taxon>
        <taxon>Sphingobacteriaceae</taxon>
        <taxon>Solitalea</taxon>
    </lineage>
</organism>
<dbReference type="InterPro" id="IPR016161">
    <property type="entry name" value="Ald_DH/histidinol_DH"/>
</dbReference>
<dbReference type="GO" id="GO:0006081">
    <property type="term" value="P:aldehyde metabolic process"/>
    <property type="evidence" value="ECO:0007669"/>
    <property type="project" value="InterPro"/>
</dbReference>
<dbReference type="PIRSF" id="PIRSF036492">
    <property type="entry name" value="ALDH"/>
    <property type="match status" value="1"/>
</dbReference>
<dbReference type="InterPro" id="IPR016162">
    <property type="entry name" value="Ald_DH_N"/>
</dbReference>
<dbReference type="GO" id="GO:0004029">
    <property type="term" value="F:aldehyde dehydrogenase (NAD+) activity"/>
    <property type="evidence" value="ECO:0007669"/>
    <property type="project" value="TreeGrafter"/>
</dbReference>
<dbReference type="FunFam" id="3.40.605.10:FF:000004">
    <property type="entry name" value="Aldehyde dehydrogenase"/>
    <property type="match status" value="1"/>
</dbReference>
<keyword evidence="3" id="KW-0520">NAD</keyword>
<evidence type="ECO:0000256" key="3">
    <source>
        <dbReference type="ARBA" id="ARBA00023027"/>
    </source>
</evidence>
<dbReference type="PROSITE" id="PS00070">
    <property type="entry name" value="ALDEHYDE_DEHYDR_CYS"/>
    <property type="match status" value="1"/>
</dbReference>
<evidence type="ECO:0000313" key="11">
    <source>
        <dbReference type="Proteomes" id="UP000007590"/>
    </source>
</evidence>
<dbReference type="FunFam" id="3.40.309.10:FF:000003">
    <property type="entry name" value="Aldehyde dehydrogenase"/>
    <property type="match status" value="1"/>
</dbReference>
<evidence type="ECO:0000256" key="4">
    <source>
        <dbReference type="PIRNR" id="PIRNR036492"/>
    </source>
</evidence>
<dbReference type="KEGG" id="scn:Solca_0540"/>
<dbReference type="AlphaFoldDB" id="H8KXZ4"/>
<protein>
    <recommendedName>
        <fullName evidence="4">Aldehyde dehydrogenase</fullName>
    </recommendedName>
</protein>
<feature type="domain" description="Aldehyde dehydrogenase" evidence="9">
    <location>
        <begin position="9"/>
        <end position="435"/>
    </location>
</feature>
<dbReference type="CDD" id="cd07136">
    <property type="entry name" value="ALDH_YwdH-P39616"/>
    <property type="match status" value="1"/>
</dbReference>
<sequence>MIAEIELSTLSKIINNQRSYFNSGATLSYEFRIQQLKKLKQVIRNHEQDIFDALKTDLNKHEFESYSTEVGLVYEELNIAISHLKKWMKPERKSTPMVLFPSSSYLYKDPLGCVLIIAPWNYPFQLLINPLVGAIAGGNCAVLKPSELAPATAVIIEKIISETFSPEYVATIQGEGHVVIPEMMNNHRFDLVFFTGSIPVGRSIAEMAAKKLTPVILELGGKSPCVVDKDVDLNHAAKRIVWGKFTNAGQTCVAPDYLLIHNSQKEKLIELIKETIVSFFGEQAIKADYGRIITTKRFKTLAGYLADGEIIYGGHTNEEELFIEPTLMTNVSLDAPLMHDEIFGPILPIFGFDTHEEAMNIIARNPNPLSFYLFSKNSSTADFYTKHLAFGGGCINNTLVHLGNSNIPFGGVGNSGMGHYHGKFSFEAFSRIKSVVKTGTWFDSGVYYAPFKEKIKIARMFLRF</sequence>
<feature type="active site" evidence="5">
    <location>
        <position position="252"/>
    </location>
</feature>
<dbReference type="PROSITE" id="PS00687">
    <property type="entry name" value="ALDEHYDE_DEHYDR_GLU"/>
    <property type="match status" value="1"/>
</dbReference>
<evidence type="ECO:0000256" key="2">
    <source>
        <dbReference type="ARBA" id="ARBA00023002"/>
    </source>
</evidence>
<proteinExistence type="inferred from homology"/>
<keyword evidence="11" id="KW-1185">Reference proteome</keyword>
<dbReference type="STRING" id="929556.Solca_0540"/>
<dbReference type="HOGENOM" id="CLU_005391_3_1_10"/>
<gene>
    <name evidence="10" type="ordered locus">Solca_0540</name>
</gene>
<evidence type="ECO:0000256" key="5">
    <source>
        <dbReference type="PIRSR" id="PIRSR036492-1"/>
    </source>
</evidence>
<dbReference type="Proteomes" id="UP000007590">
    <property type="component" value="Chromosome"/>
</dbReference>
<dbReference type="Gene3D" id="3.40.309.10">
    <property type="entry name" value="Aldehyde Dehydrogenase, Chain A, domain 2"/>
    <property type="match status" value="1"/>
</dbReference>
<keyword evidence="8" id="KW-0175">Coiled coil</keyword>
<evidence type="ECO:0000313" key="10">
    <source>
        <dbReference type="EMBL" id="AFD05670.1"/>
    </source>
</evidence>
<evidence type="ECO:0000256" key="6">
    <source>
        <dbReference type="PROSITE-ProRule" id="PRU10007"/>
    </source>
</evidence>
<comment type="similarity">
    <text evidence="1 4 7">Belongs to the aldehyde dehydrogenase family.</text>
</comment>
<dbReference type="Pfam" id="PF00171">
    <property type="entry name" value="Aldedh"/>
    <property type="match status" value="1"/>
</dbReference>
<feature type="coiled-coil region" evidence="8">
    <location>
        <begin position="29"/>
        <end position="56"/>
    </location>
</feature>
<accession>H8KXZ4</accession>
<evidence type="ECO:0000256" key="8">
    <source>
        <dbReference type="SAM" id="Coils"/>
    </source>
</evidence>
<dbReference type="eggNOG" id="COG1012">
    <property type="taxonomic scope" value="Bacteria"/>
</dbReference>
<dbReference type="InterPro" id="IPR015590">
    <property type="entry name" value="Aldehyde_DH_dom"/>
</dbReference>
<evidence type="ECO:0000259" key="9">
    <source>
        <dbReference type="Pfam" id="PF00171"/>
    </source>
</evidence>
<keyword evidence="2 4" id="KW-0560">Oxidoreductase</keyword>
<dbReference type="PANTHER" id="PTHR43570">
    <property type="entry name" value="ALDEHYDE DEHYDROGENASE"/>
    <property type="match status" value="1"/>
</dbReference>
<dbReference type="RefSeq" id="WP_014678898.1">
    <property type="nucleotide sequence ID" value="NC_017770.1"/>
</dbReference>
<dbReference type="InterPro" id="IPR016163">
    <property type="entry name" value="Ald_DH_C"/>
</dbReference>
<dbReference type="InterPro" id="IPR016160">
    <property type="entry name" value="Ald_DH_CS_CYS"/>
</dbReference>
<dbReference type="Gene3D" id="3.40.605.10">
    <property type="entry name" value="Aldehyde Dehydrogenase, Chain A, domain 1"/>
    <property type="match status" value="1"/>
</dbReference>
<reference evidence="10" key="1">
    <citation type="submission" date="2012-02" db="EMBL/GenBank/DDBJ databases">
        <title>The complete genome of Solitalea canadensis DSM 3403.</title>
        <authorList>
            <consortium name="US DOE Joint Genome Institute (JGI-PGF)"/>
            <person name="Lucas S."/>
            <person name="Copeland A."/>
            <person name="Lapidus A."/>
            <person name="Glavina del Rio T."/>
            <person name="Dalin E."/>
            <person name="Tice H."/>
            <person name="Bruce D."/>
            <person name="Goodwin L."/>
            <person name="Pitluck S."/>
            <person name="Peters L."/>
            <person name="Ovchinnikova G."/>
            <person name="Lu M."/>
            <person name="Kyrpides N."/>
            <person name="Mavromatis K."/>
            <person name="Ivanova N."/>
            <person name="Brettin T."/>
            <person name="Detter J.C."/>
            <person name="Han C."/>
            <person name="Larimer F."/>
            <person name="Land M."/>
            <person name="Hauser L."/>
            <person name="Markowitz V."/>
            <person name="Cheng J.-F."/>
            <person name="Hugenholtz P."/>
            <person name="Woyke T."/>
            <person name="Wu D."/>
            <person name="Spring S."/>
            <person name="Schroeder M."/>
            <person name="Kopitz M."/>
            <person name="Brambilla E."/>
            <person name="Klenk H.-P."/>
            <person name="Eisen J.A."/>
        </authorList>
    </citation>
    <scope>NUCLEOTIDE SEQUENCE</scope>
    <source>
        <strain evidence="10">DSM 3403</strain>
    </source>
</reference>
<dbReference type="SUPFAM" id="SSF53720">
    <property type="entry name" value="ALDH-like"/>
    <property type="match status" value="1"/>
</dbReference>
<dbReference type="GO" id="GO:0005737">
    <property type="term" value="C:cytoplasm"/>
    <property type="evidence" value="ECO:0007669"/>
    <property type="project" value="TreeGrafter"/>
</dbReference>
<evidence type="ECO:0000256" key="7">
    <source>
        <dbReference type="RuleBase" id="RU003345"/>
    </source>
</evidence>
<dbReference type="InterPro" id="IPR029510">
    <property type="entry name" value="Ald_DH_CS_GLU"/>
</dbReference>